<dbReference type="SUPFAM" id="SSF51905">
    <property type="entry name" value="FAD/NAD(P)-binding domain"/>
    <property type="match status" value="1"/>
</dbReference>
<dbReference type="Gene3D" id="3.50.50.60">
    <property type="entry name" value="FAD/NAD(P)-binding domain"/>
    <property type="match status" value="1"/>
</dbReference>
<comment type="caution">
    <text evidence="3">The sequence shown here is derived from an EMBL/GenBank/DDBJ whole genome shotgun (WGS) entry which is preliminary data.</text>
</comment>
<reference evidence="3" key="1">
    <citation type="submission" date="2020-10" db="EMBL/GenBank/DDBJ databases">
        <authorList>
            <person name="Castelo-Branco R."/>
            <person name="Eusebio N."/>
            <person name="Adriana R."/>
            <person name="Vieira A."/>
            <person name="Brugerolle De Fraissinette N."/>
            <person name="Rezende De Castro R."/>
            <person name="Schneider M.P."/>
            <person name="Vasconcelos V."/>
            <person name="Leao P.N."/>
        </authorList>
    </citation>
    <scope>NUCLEOTIDE SEQUENCE</scope>
    <source>
        <strain evidence="3">LEGE 11480</strain>
    </source>
</reference>
<dbReference type="SUPFAM" id="SSF54373">
    <property type="entry name" value="FAD-linked reductases, C-terminal domain"/>
    <property type="match status" value="1"/>
</dbReference>
<evidence type="ECO:0000256" key="1">
    <source>
        <dbReference type="ARBA" id="ARBA00023002"/>
    </source>
</evidence>
<keyword evidence="1" id="KW-0560">Oxidoreductase</keyword>
<dbReference type="RefSeq" id="WP_264326985.1">
    <property type="nucleotide sequence ID" value="NZ_JADEXQ010000091.1"/>
</dbReference>
<protein>
    <submittedName>
        <fullName evidence="3">FAD-binding oxidoreductase</fullName>
    </submittedName>
</protein>
<dbReference type="Gene3D" id="3.30.9.10">
    <property type="entry name" value="D-Amino Acid Oxidase, subunit A, domain 2"/>
    <property type="match status" value="1"/>
</dbReference>
<proteinExistence type="predicted"/>
<organism evidence="3 4">
    <name type="scientific">Romeriopsis navalis LEGE 11480</name>
    <dbReference type="NCBI Taxonomy" id="2777977"/>
    <lineage>
        <taxon>Bacteria</taxon>
        <taxon>Bacillati</taxon>
        <taxon>Cyanobacteriota</taxon>
        <taxon>Cyanophyceae</taxon>
        <taxon>Leptolyngbyales</taxon>
        <taxon>Leptolyngbyaceae</taxon>
        <taxon>Romeriopsis</taxon>
        <taxon>Romeriopsis navalis</taxon>
    </lineage>
</organism>
<dbReference type="InterPro" id="IPR036188">
    <property type="entry name" value="FAD/NAD-bd_sf"/>
</dbReference>
<dbReference type="Pfam" id="PF01266">
    <property type="entry name" value="DAO"/>
    <property type="match status" value="1"/>
</dbReference>
<dbReference type="PANTHER" id="PTHR13847">
    <property type="entry name" value="SARCOSINE DEHYDROGENASE-RELATED"/>
    <property type="match status" value="1"/>
</dbReference>
<dbReference type="PANTHER" id="PTHR13847:SF289">
    <property type="entry name" value="GLYCINE OXIDASE"/>
    <property type="match status" value="1"/>
</dbReference>
<dbReference type="EMBL" id="JADEXQ010000091">
    <property type="protein sequence ID" value="MBE9032163.1"/>
    <property type="molecule type" value="Genomic_DNA"/>
</dbReference>
<evidence type="ECO:0000313" key="4">
    <source>
        <dbReference type="Proteomes" id="UP000625316"/>
    </source>
</evidence>
<dbReference type="GO" id="GO:0016491">
    <property type="term" value="F:oxidoreductase activity"/>
    <property type="evidence" value="ECO:0007669"/>
    <property type="project" value="UniProtKB-KW"/>
</dbReference>
<accession>A0A928Z628</accession>
<dbReference type="GO" id="GO:0005737">
    <property type="term" value="C:cytoplasm"/>
    <property type="evidence" value="ECO:0007669"/>
    <property type="project" value="TreeGrafter"/>
</dbReference>
<gene>
    <name evidence="3" type="ORF">IQ266_20705</name>
</gene>
<keyword evidence="4" id="KW-1185">Reference proteome</keyword>
<sequence>MQVLVVGCGIVGATIAYELSQVPGLDITVVDRQAAPAANNQTTYQSGTGAALGLLMASISKKTKGRNLRMRFAGVDWYDRVIPEITARTGLHIPINRQGLLMLQFEDDRLEGWEKLIPIRQTQNRRLEIWDCAKLQQQAPHLSLNKVVAGIYSPDDRQIHPAILTQGIVKAAQQHGVDFQFSVEVTGVTQTSGQVTQVMTNQGPIDCEQLVIAAGLGAFPLTQSLNEPIELRPVLGQAVQLQLPQQLGIPEFQPVFTGRDIHIVPLGQVDGHWEYWVGATVEFPSDDDIAAAQAPTADPEMFATVMQGAFDLCPELDPAETIRHWSGIRPRPQGRPAPVIERLPGYDNVIIAAGHYRNGVLLAPATAIGVSTILRNGTLPETWI</sequence>
<dbReference type="InterPro" id="IPR006076">
    <property type="entry name" value="FAD-dep_OxRdtase"/>
</dbReference>
<evidence type="ECO:0000259" key="2">
    <source>
        <dbReference type="Pfam" id="PF01266"/>
    </source>
</evidence>
<evidence type="ECO:0000313" key="3">
    <source>
        <dbReference type="EMBL" id="MBE9032163.1"/>
    </source>
</evidence>
<name>A0A928Z628_9CYAN</name>
<dbReference type="Proteomes" id="UP000625316">
    <property type="component" value="Unassembled WGS sequence"/>
</dbReference>
<feature type="domain" description="FAD dependent oxidoreductase" evidence="2">
    <location>
        <begin position="3"/>
        <end position="367"/>
    </location>
</feature>
<dbReference type="AlphaFoldDB" id="A0A928Z628"/>